<sequence length="368" mass="41232">MSVFEMPKYRHPDFTEEVFVNAPNAKYEEAEKDGVVPENYHSTSMYPEYFKIDGEWRLAEESRMDSCVVLREDGTLDVVESRNIKKGDKVMLGRTERCEEGVYMHCNGFEEATDDLDDQFVFRQGRSRETSYAKDYDKLFELLKYEKENGGKIVWVMGPAFAFDATARAAMQALVENGYAHGLLAGNALATHDLEGALLHTALGQDIYTQKSQPNGHYNHLDVLNKVRRSGSIPQFMKDYNLNDGIICSCVNNNVPIVLAGSIRDDGPLPEVYGNVYEAANAMRNIVKDATTVICLATMLHTIAVGNMTPSFRVLKDGTIRPVYLYTVDADEFVVNKLLDRGSLSATTMVTNVQDFITRVAKGLDVIK</sequence>
<organism evidence="2 3">
    <name type="scientific">Peptacetobacter hominis</name>
    <dbReference type="NCBI Taxonomy" id="2743610"/>
    <lineage>
        <taxon>Bacteria</taxon>
        <taxon>Bacillati</taxon>
        <taxon>Bacillota</taxon>
        <taxon>Clostridia</taxon>
        <taxon>Peptostreptococcales</taxon>
        <taxon>Peptostreptococcaceae</taxon>
        <taxon>Peptacetobacter</taxon>
    </lineage>
</organism>
<dbReference type="RefSeq" id="WP_142535236.1">
    <property type="nucleotide sequence ID" value="NZ_SGJB01000002.1"/>
</dbReference>
<proteinExistence type="predicted"/>
<comment type="caution">
    <text evidence="2">The sequence shown here is derived from an EMBL/GenBank/DDBJ whole genome shotgun (WGS) entry which is preliminary data.</text>
</comment>
<dbReference type="AlphaFoldDB" id="A0A544QXP5"/>
<dbReference type="Pfam" id="PF21570">
    <property type="entry name" value="ArgZ-like_C_2nd"/>
    <property type="match status" value="1"/>
</dbReference>
<evidence type="ECO:0000313" key="3">
    <source>
        <dbReference type="Proteomes" id="UP000317863"/>
    </source>
</evidence>
<gene>
    <name evidence="2" type="ORF">EXD82_01950</name>
</gene>
<dbReference type="OrthoDB" id="5386290at2"/>
<keyword evidence="3" id="KW-1185">Reference proteome</keyword>
<evidence type="ECO:0000313" key="2">
    <source>
        <dbReference type="EMBL" id="TQQ85532.1"/>
    </source>
</evidence>
<dbReference type="Gene3D" id="3.40.50.10690">
    <property type="entry name" value="putative lor/sdh protein like domains"/>
    <property type="match status" value="1"/>
</dbReference>
<protein>
    <recommendedName>
        <fullName evidence="1">Arginine dihydrolase ArgZ/ArgE-like C-terminal second subdomain domain-containing protein</fullName>
    </recommendedName>
</protein>
<feature type="domain" description="Arginine dihydrolase ArgZ/ArgE-like C-terminal second subdomain" evidence="1">
    <location>
        <begin position="143"/>
        <end position="358"/>
    </location>
</feature>
<reference evidence="2 3" key="1">
    <citation type="submission" date="2019-02" db="EMBL/GenBank/DDBJ databases">
        <title>Peptostreptococcaceae bacterium ZHW00191 nov., a new bacterium isolated from the human gut.</title>
        <authorList>
            <person name="Zhou H.-W."/>
            <person name="Chen X.-J."/>
        </authorList>
    </citation>
    <scope>NUCLEOTIDE SEQUENCE [LARGE SCALE GENOMIC DNA]</scope>
    <source>
        <strain evidence="2 3">ZHW00191</strain>
    </source>
</reference>
<accession>A0A544QXP5</accession>
<dbReference type="Proteomes" id="UP000317863">
    <property type="component" value="Unassembled WGS sequence"/>
</dbReference>
<dbReference type="InterPro" id="IPR048963">
    <property type="entry name" value="ArgZ/ArgE-like_C_2nd"/>
</dbReference>
<dbReference type="EMBL" id="SGJB01000002">
    <property type="protein sequence ID" value="TQQ85532.1"/>
    <property type="molecule type" value="Genomic_DNA"/>
</dbReference>
<dbReference type="Gene3D" id="2.40.420.10">
    <property type="entry name" value="conserved putative lor/sdh protein from methanococcus maripaludis s2 domain"/>
    <property type="match status" value="1"/>
</dbReference>
<name>A0A544QXP5_9FIRM</name>
<evidence type="ECO:0000259" key="1">
    <source>
        <dbReference type="Pfam" id="PF21570"/>
    </source>
</evidence>